<gene>
    <name evidence="1" type="ORF">Tci_008983</name>
</gene>
<proteinExistence type="predicted"/>
<name>A0A6L2JMA3_TANCI</name>
<comment type="caution">
    <text evidence="1">The sequence shown here is derived from an EMBL/GenBank/DDBJ whole genome shotgun (WGS) entry which is preliminary data.</text>
</comment>
<dbReference type="AlphaFoldDB" id="A0A6L2JMA3"/>
<dbReference type="EMBL" id="BKCJ010000876">
    <property type="protein sequence ID" value="GEU37005.1"/>
    <property type="molecule type" value="Genomic_DNA"/>
</dbReference>
<organism evidence="1">
    <name type="scientific">Tanacetum cinerariifolium</name>
    <name type="common">Dalmatian daisy</name>
    <name type="synonym">Chrysanthemum cinerariifolium</name>
    <dbReference type="NCBI Taxonomy" id="118510"/>
    <lineage>
        <taxon>Eukaryota</taxon>
        <taxon>Viridiplantae</taxon>
        <taxon>Streptophyta</taxon>
        <taxon>Embryophyta</taxon>
        <taxon>Tracheophyta</taxon>
        <taxon>Spermatophyta</taxon>
        <taxon>Magnoliopsida</taxon>
        <taxon>eudicotyledons</taxon>
        <taxon>Gunneridae</taxon>
        <taxon>Pentapetalae</taxon>
        <taxon>asterids</taxon>
        <taxon>campanulids</taxon>
        <taxon>Asterales</taxon>
        <taxon>Asteraceae</taxon>
        <taxon>Asteroideae</taxon>
        <taxon>Anthemideae</taxon>
        <taxon>Anthemidinae</taxon>
        <taxon>Tanacetum</taxon>
    </lineage>
</organism>
<evidence type="ECO:0000313" key="1">
    <source>
        <dbReference type="EMBL" id="GEU37005.1"/>
    </source>
</evidence>
<accession>A0A6L2JMA3</accession>
<reference evidence="1" key="1">
    <citation type="journal article" date="2019" name="Sci. Rep.">
        <title>Draft genome of Tanacetum cinerariifolium, the natural source of mosquito coil.</title>
        <authorList>
            <person name="Yamashiro T."/>
            <person name="Shiraishi A."/>
            <person name="Satake H."/>
            <person name="Nakayama K."/>
        </authorList>
    </citation>
    <scope>NUCLEOTIDE SEQUENCE</scope>
</reference>
<protein>
    <submittedName>
        <fullName evidence="1">Uncharacterized protein</fullName>
    </submittedName>
</protein>
<sequence length="269" mass="27921">MVAKVVVTGVYDGGDGGGFSRKQGGDGEDGGSGEWWRGLRRLVAGSLAEMWPESDSNAHQVSQASNSPEKNMLKSVNIKLCEYGGVRWRWCGCDDGVEIGGDVMAAKVVVTGVYGGGDGGGFGGKRGGDGEDGVSGEWWRGLRRMVAGSLAEKWPESGASSKTTCFVFLKDGEPAEFGNVILLPFESTSKDEAITLRGELTGRATTPHQRRPAEGGTTYAPTTLLATGAATTILSSSSVTLAAEPAGLPIDIGTSAGLAEKEAERFPGK</sequence>